<evidence type="ECO:0000256" key="2">
    <source>
        <dbReference type="PROSITE-ProRule" id="PRU00703"/>
    </source>
</evidence>
<dbReference type="GeneID" id="73472636"/>
<feature type="compositionally biased region" description="Low complexity" evidence="3">
    <location>
        <begin position="62"/>
        <end position="88"/>
    </location>
</feature>
<evidence type="ECO:0008006" key="9">
    <source>
        <dbReference type="Google" id="ProtNLM"/>
    </source>
</evidence>
<dbReference type="Proteomes" id="UP000694255">
    <property type="component" value="Unassembled WGS sequence"/>
</dbReference>
<gene>
    <name evidence="7" type="ORF">J8A68_005836</name>
</gene>
<dbReference type="OrthoDB" id="418595at2759"/>
<feature type="compositionally biased region" description="Polar residues" evidence="3">
    <location>
        <begin position="476"/>
        <end position="494"/>
    </location>
</feature>
<evidence type="ECO:0000256" key="1">
    <source>
        <dbReference type="ARBA" id="ARBA00022737"/>
    </source>
</evidence>
<evidence type="ECO:0000259" key="5">
    <source>
        <dbReference type="PROSITE" id="PS51371"/>
    </source>
</evidence>
<evidence type="ECO:0000256" key="4">
    <source>
        <dbReference type="SAM" id="Phobius"/>
    </source>
</evidence>
<feature type="compositionally biased region" description="Basic and acidic residues" evidence="3">
    <location>
        <begin position="91"/>
        <end position="112"/>
    </location>
</feature>
<dbReference type="Pfam" id="PF00571">
    <property type="entry name" value="CBS"/>
    <property type="match status" value="4"/>
</dbReference>
<feature type="compositionally biased region" description="Polar residues" evidence="3">
    <location>
        <begin position="1"/>
        <end position="14"/>
    </location>
</feature>
<evidence type="ECO:0000313" key="8">
    <source>
        <dbReference type="Proteomes" id="UP000694255"/>
    </source>
</evidence>
<feature type="compositionally biased region" description="Basic and acidic residues" evidence="3">
    <location>
        <begin position="525"/>
        <end position="536"/>
    </location>
</feature>
<keyword evidence="8" id="KW-1185">Reference proteome</keyword>
<organism evidence="7 8">
    <name type="scientific">[Candida] subhashii</name>
    <dbReference type="NCBI Taxonomy" id="561895"/>
    <lineage>
        <taxon>Eukaryota</taxon>
        <taxon>Fungi</taxon>
        <taxon>Dikarya</taxon>
        <taxon>Ascomycota</taxon>
        <taxon>Saccharomycotina</taxon>
        <taxon>Pichiomycetes</taxon>
        <taxon>Debaryomycetaceae</taxon>
        <taxon>Spathaspora</taxon>
    </lineage>
</organism>
<evidence type="ECO:0000256" key="3">
    <source>
        <dbReference type="SAM" id="MobiDB-lite"/>
    </source>
</evidence>
<protein>
    <recommendedName>
        <fullName evidence="9">CBS domain-containing protein</fullName>
    </recommendedName>
</protein>
<dbReference type="PANTHER" id="PTHR48108">
    <property type="entry name" value="CBS DOMAIN-CONTAINING PROTEIN CBSX2, CHLOROPLASTIC"/>
    <property type="match status" value="1"/>
</dbReference>
<feature type="region of interest" description="Disordered" evidence="3">
    <location>
        <begin position="440"/>
        <end position="551"/>
    </location>
</feature>
<keyword evidence="4" id="KW-0812">Transmembrane</keyword>
<feature type="domain" description="CBS" evidence="5">
    <location>
        <begin position="375"/>
        <end position="432"/>
    </location>
</feature>
<dbReference type="InterPro" id="IPR051462">
    <property type="entry name" value="CBS_domain-containing"/>
</dbReference>
<name>A0A8J5Q203_9ASCO</name>
<sequence>MSTVDSTTTANNNIIKDKSKSFTRRNSRIFTNGVKKLLKMNSDNSTTTKSQPPSVPNSASPTKKSINQKQTQQQQQSKTMQRTSSSSSDLGDSRKRQSKRDDAIRRRIEHDLNKKKKGGITTTKQRKATPGTVLALKPSEPVICKTSSTVYEVSQLMTAKRENCILVVNMLGQLLGIFTAKDLAFRVVAAGLNASSVTIDEIMTPDPICTHSNSPASEALSLMVEKGFRHLPVLDDQNQIVGVLDITKCYAQQMEKLERVHKSSSKLYEALDSVHNEIGVEDQPDHIYSYFETLKTKMSGPVLESVLDATTVPVYTNVKASVYEATVLMTQHRTTAVLVKDTNNDVAGIFTSKDVVLRVIAAGLDPKKCSIVRVMTPQPDVAKVDLPVQQALRQMFEGHYLNLPVIRDDSKIIAIVDVLKLTYITLNTIKQLENNKSIIPLTPQQTPSSTSDNAHSAEGPAWNKFWSTPDHDDTVSIHSDSLDGSANHHNTNTSIPPPLAPDVTPSEFNSFNVDIKPSDSISHIESPRKSFRDNSSFRDTSSQNEGTEESSFTFKFASPAIDGRVHRVSLKPNEGVEKLRSLMDEKLIDKDFEVLKVKKSVVVGDNESGSIVSGKDETYAISYVDDEGDVVSITSNQDLNDCVSINQKLNNDKADIYIHNPHEHADTESIKPLNKKKNTAVASVPLPLILGGLAAVSASLFIFSTLSHRK</sequence>
<dbReference type="CDD" id="cd17782">
    <property type="entry name" value="CBS_pair_MUG70_2"/>
    <property type="match status" value="1"/>
</dbReference>
<feature type="domain" description="CBS" evidence="5">
    <location>
        <begin position="309"/>
        <end position="366"/>
    </location>
</feature>
<keyword evidence="4" id="KW-1133">Transmembrane helix</keyword>
<feature type="domain" description="PB1" evidence="6">
    <location>
        <begin position="549"/>
        <end position="654"/>
    </location>
</feature>
<dbReference type="InterPro" id="IPR000270">
    <property type="entry name" value="PB1_dom"/>
</dbReference>
<feature type="region of interest" description="Disordered" evidence="3">
    <location>
        <begin position="1"/>
        <end position="129"/>
    </location>
</feature>
<dbReference type="SMART" id="SM00666">
    <property type="entry name" value="PB1"/>
    <property type="match status" value="1"/>
</dbReference>
<evidence type="ECO:0000259" key="6">
    <source>
        <dbReference type="PROSITE" id="PS51745"/>
    </source>
</evidence>
<proteinExistence type="predicted"/>
<feature type="domain" description="CBS" evidence="5">
    <location>
        <begin position="136"/>
        <end position="195"/>
    </location>
</feature>
<comment type="caution">
    <text evidence="7">The sequence shown here is derived from an EMBL/GenBank/DDBJ whole genome shotgun (WGS) entry which is preliminary data.</text>
</comment>
<keyword evidence="4" id="KW-0472">Membrane</keyword>
<dbReference type="InterPro" id="IPR000644">
    <property type="entry name" value="CBS_dom"/>
</dbReference>
<dbReference type="EMBL" id="JAGSYN010000275">
    <property type="protein sequence ID" value="KAG7660719.1"/>
    <property type="molecule type" value="Genomic_DNA"/>
</dbReference>
<reference evidence="7 8" key="1">
    <citation type="journal article" date="2021" name="DNA Res.">
        <title>Genome analysis of Candida subhashii reveals its hybrid nature and dual mitochondrial genome conformations.</title>
        <authorList>
            <person name="Mixao V."/>
            <person name="Hegedusova E."/>
            <person name="Saus E."/>
            <person name="Pryszcz L.P."/>
            <person name="Cillingova A."/>
            <person name="Nosek J."/>
            <person name="Gabaldon T."/>
        </authorList>
    </citation>
    <scope>NUCLEOTIDE SEQUENCE [LARGE SCALE GENOMIC DNA]</scope>
    <source>
        <strain evidence="7 8">CBS 10753</strain>
    </source>
</reference>
<keyword evidence="2" id="KW-0129">CBS domain</keyword>
<dbReference type="InterPro" id="IPR053793">
    <property type="entry name" value="PB1-like"/>
</dbReference>
<accession>A0A8J5Q203</accession>
<feature type="compositionally biased region" description="Polar residues" evidence="3">
    <location>
        <begin position="537"/>
        <end position="551"/>
    </location>
</feature>
<feature type="domain" description="CBS" evidence="5">
    <location>
        <begin position="203"/>
        <end position="259"/>
    </location>
</feature>
<dbReference type="PANTHER" id="PTHR48108:SF26">
    <property type="entry name" value="CBS DOMAIN-CONTAINING PROTEIN DDB_G0289609"/>
    <property type="match status" value="1"/>
</dbReference>
<feature type="compositionally biased region" description="Polar residues" evidence="3">
    <location>
        <begin position="440"/>
        <end position="454"/>
    </location>
</feature>
<feature type="compositionally biased region" description="Polar residues" evidence="3">
    <location>
        <begin position="41"/>
        <end position="61"/>
    </location>
</feature>
<dbReference type="SMART" id="SM00116">
    <property type="entry name" value="CBS"/>
    <property type="match status" value="3"/>
</dbReference>
<keyword evidence="1" id="KW-0677">Repeat</keyword>
<dbReference type="RefSeq" id="XP_049260952.1">
    <property type="nucleotide sequence ID" value="XM_049409945.1"/>
</dbReference>
<feature type="transmembrane region" description="Helical" evidence="4">
    <location>
        <begin position="684"/>
        <end position="706"/>
    </location>
</feature>
<evidence type="ECO:0000313" key="7">
    <source>
        <dbReference type="EMBL" id="KAG7660719.1"/>
    </source>
</evidence>
<dbReference type="CDD" id="cd17781">
    <property type="entry name" value="CBS_pair_MUG70_1"/>
    <property type="match status" value="1"/>
</dbReference>
<dbReference type="AlphaFoldDB" id="A0A8J5Q203"/>
<dbReference type="PROSITE" id="PS51745">
    <property type="entry name" value="PB1"/>
    <property type="match status" value="1"/>
</dbReference>
<dbReference type="PROSITE" id="PS51371">
    <property type="entry name" value="CBS"/>
    <property type="match status" value="4"/>
</dbReference>